<dbReference type="Proteomes" id="UP000294850">
    <property type="component" value="Unassembled WGS sequence"/>
</dbReference>
<organism evidence="3 4">
    <name type="scientific">Dyadobacter psychrotolerans</name>
    <dbReference type="NCBI Taxonomy" id="2541721"/>
    <lineage>
        <taxon>Bacteria</taxon>
        <taxon>Pseudomonadati</taxon>
        <taxon>Bacteroidota</taxon>
        <taxon>Cytophagia</taxon>
        <taxon>Cytophagales</taxon>
        <taxon>Spirosomataceae</taxon>
        <taxon>Dyadobacter</taxon>
    </lineage>
</organism>
<proteinExistence type="predicted"/>
<keyword evidence="2" id="KW-0732">Signal</keyword>
<name>A0A4R5DMK0_9BACT</name>
<keyword evidence="4" id="KW-1185">Reference proteome</keyword>
<reference evidence="3 4" key="1">
    <citation type="submission" date="2019-03" db="EMBL/GenBank/DDBJ databases">
        <title>Dyadobacter AR-3-6 sp. nov., isolated from arctic soil.</title>
        <authorList>
            <person name="Chaudhary D.K."/>
        </authorList>
    </citation>
    <scope>NUCLEOTIDE SEQUENCE [LARGE SCALE GENOMIC DNA]</scope>
    <source>
        <strain evidence="3 4">AR-3-6</strain>
    </source>
</reference>
<evidence type="ECO:0000313" key="4">
    <source>
        <dbReference type="Proteomes" id="UP000294850"/>
    </source>
</evidence>
<feature type="region of interest" description="Disordered" evidence="1">
    <location>
        <begin position="76"/>
        <end position="100"/>
    </location>
</feature>
<sequence length="100" mass="10737">MKKLKIDYLLAAALMLGGGMAVATQSPKQPGNALITQWQRVAQDAQDEGQWQPLTSAECEASDKLCKASFADGYDPREHTEAENESAAIPATVETGFVPQ</sequence>
<accession>A0A4R5DMK0</accession>
<evidence type="ECO:0000256" key="1">
    <source>
        <dbReference type="SAM" id="MobiDB-lite"/>
    </source>
</evidence>
<dbReference type="EMBL" id="SMFL01000007">
    <property type="protein sequence ID" value="TDE13211.1"/>
    <property type="molecule type" value="Genomic_DNA"/>
</dbReference>
<protein>
    <submittedName>
        <fullName evidence="3">Uncharacterized protein</fullName>
    </submittedName>
</protein>
<dbReference type="RefSeq" id="WP_131959932.1">
    <property type="nucleotide sequence ID" value="NZ_SMFL01000007.1"/>
</dbReference>
<feature type="chain" id="PRO_5020289771" evidence="2">
    <location>
        <begin position="24"/>
        <end position="100"/>
    </location>
</feature>
<dbReference type="OrthoDB" id="1496271at2"/>
<comment type="caution">
    <text evidence="3">The sequence shown here is derived from an EMBL/GenBank/DDBJ whole genome shotgun (WGS) entry which is preliminary data.</text>
</comment>
<feature type="signal peptide" evidence="2">
    <location>
        <begin position="1"/>
        <end position="23"/>
    </location>
</feature>
<evidence type="ECO:0000256" key="2">
    <source>
        <dbReference type="SAM" id="SignalP"/>
    </source>
</evidence>
<dbReference type="InterPro" id="IPR045391">
    <property type="entry name" value="DUF6520"/>
</dbReference>
<dbReference type="Pfam" id="PF20130">
    <property type="entry name" value="DUF6520"/>
    <property type="match status" value="1"/>
</dbReference>
<evidence type="ECO:0000313" key="3">
    <source>
        <dbReference type="EMBL" id="TDE13211.1"/>
    </source>
</evidence>
<gene>
    <name evidence="3" type="ORF">E0F88_19350</name>
</gene>
<dbReference type="AlphaFoldDB" id="A0A4R5DMK0"/>